<dbReference type="PANTHER" id="PTHR38448">
    <property type="entry name" value="REGULATORY PROTEIN YLBF-RELATED"/>
    <property type="match status" value="1"/>
</dbReference>
<keyword evidence="2" id="KW-1185">Reference proteome</keyword>
<dbReference type="PANTHER" id="PTHR38448:SF2">
    <property type="entry name" value="REGULATORY PROTEIN YLBF"/>
    <property type="match status" value="1"/>
</dbReference>
<dbReference type="AlphaFoldDB" id="A0A433RTF2"/>
<comment type="caution">
    <text evidence="1">The sequence shown here is derived from an EMBL/GenBank/DDBJ whole genome shotgun (WGS) entry which is preliminary data.</text>
</comment>
<evidence type="ECO:0000313" key="1">
    <source>
        <dbReference type="EMBL" id="RUS55441.1"/>
    </source>
</evidence>
<dbReference type="Proteomes" id="UP000288623">
    <property type="component" value="Unassembled WGS sequence"/>
</dbReference>
<dbReference type="InterPro" id="IPR010368">
    <property type="entry name" value="Com_YlbF"/>
</dbReference>
<reference evidence="1 2" key="1">
    <citation type="submission" date="2014-11" db="EMBL/GenBank/DDBJ databases">
        <title>Genome sequence and analysis of novel Kurthia sp.</title>
        <authorList>
            <person name="Lawson J.N."/>
            <person name="Gonzalez J.E."/>
            <person name="Rinauldi L."/>
            <person name="Xuan Z."/>
            <person name="Firman A."/>
            <person name="Shaddox L."/>
            <person name="Trudeau A."/>
            <person name="Shah S."/>
            <person name="Reiman D."/>
        </authorList>
    </citation>
    <scope>NUCLEOTIDE SEQUENCE [LARGE SCALE GENOMIC DNA]</scope>
    <source>
        <strain evidence="1 2">3B1D</strain>
    </source>
</reference>
<organism evidence="1 2">
    <name type="scientific">Candidatus Kurthia intestinigallinarum</name>
    <dbReference type="NCBI Taxonomy" id="1562256"/>
    <lineage>
        <taxon>Bacteria</taxon>
        <taxon>Bacillati</taxon>
        <taxon>Bacillota</taxon>
        <taxon>Bacilli</taxon>
        <taxon>Bacillales</taxon>
        <taxon>Caryophanaceae</taxon>
        <taxon>Kurthia</taxon>
    </lineage>
</organism>
<dbReference type="EMBL" id="JTFC01000031">
    <property type="protein sequence ID" value="RUS55441.1"/>
    <property type="molecule type" value="Genomic_DNA"/>
</dbReference>
<dbReference type="Pfam" id="PF06133">
    <property type="entry name" value="Com_YlbF"/>
    <property type="match status" value="1"/>
</dbReference>
<proteinExistence type="predicted"/>
<dbReference type="OrthoDB" id="2157513at2"/>
<dbReference type="RefSeq" id="WP_020189350.1">
    <property type="nucleotide sequence ID" value="NZ_JTFC01000031.1"/>
</dbReference>
<gene>
    <name evidence="1" type="ORF">QI30_10920</name>
</gene>
<dbReference type="SUPFAM" id="SSF158622">
    <property type="entry name" value="YheA/YmcA-like"/>
    <property type="match status" value="1"/>
</dbReference>
<protein>
    <submittedName>
        <fullName evidence="1">Regulator</fullName>
    </submittedName>
</protein>
<dbReference type="InterPro" id="IPR023378">
    <property type="entry name" value="YheA/YmcA-like_dom_sf"/>
</dbReference>
<dbReference type="Gene3D" id="1.20.1500.10">
    <property type="entry name" value="YheA/YmcA-like"/>
    <property type="match status" value="1"/>
</dbReference>
<name>A0A433RTF2_9BACL</name>
<evidence type="ECO:0000313" key="2">
    <source>
        <dbReference type="Proteomes" id="UP000288623"/>
    </source>
</evidence>
<dbReference type="InterPro" id="IPR052767">
    <property type="entry name" value="Bact_com_dev_regulator"/>
</dbReference>
<sequence>MMMTSEWAMILDEVDDLSSMLRQSEAYEEVQRAHKAVYSDAALVAQIDAFNHMKEQYEEVQRFGKYHPDYQTVMKDIRRMKRELDMDDRIGTLRIAENSYQDLVDEVTLIIAKTVSESVKVPVSNPFFAKESGCSTGGCGSGGSCSCSA</sequence>
<accession>A0A433RTF2</accession>